<evidence type="ECO:0000256" key="2">
    <source>
        <dbReference type="ARBA" id="ARBA00022857"/>
    </source>
</evidence>
<evidence type="ECO:0000256" key="1">
    <source>
        <dbReference type="ARBA" id="ARBA00006328"/>
    </source>
</evidence>
<name>A0AAD4PRJ5_9EURO</name>
<dbReference type="InterPro" id="IPR036291">
    <property type="entry name" value="NAD(P)-bd_dom_sf"/>
</dbReference>
<accession>A0AAD4PRJ5</accession>
<feature type="domain" description="NmrA-like" evidence="3">
    <location>
        <begin position="2"/>
        <end position="300"/>
    </location>
</feature>
<proteinExistence type="inferred from homology"/>
<dbReference type="GeneID" id="70247895"/>
<dbReference type="Pfam" id="PF05368">
    <property type="entry name" value="NmrA"/>
    <property type="match status" value="1"/>
</dbReference>
<dbReference type="RefSeq" id="XP_046065438.1">
    <property type="nucleotide sequence ID" value="XM_046217608.1"/>
</dbReference>
<gene>
    <name evidence="4" type="ORF">BGW36DRAFT_391567</name>
</gene>
<protein>
    <recommendedName>
        <fullName evidence="3">NmrA-like domain-containing protein</fullName>
    </recommendedName>
</protein>
<dbReference type="EMBL" id="JAJTJA010000016">
    <property type="protein sequence ID" value="KAH8689012.1"/>
    <property type="molecule type" value="Genomic_DNA"/>
</dbReference>
<keyword evidence="2" id="KW-0521">NADP</keyword>
<organism evidence="4 5">
    <name type="scientific">Talaromyces proteolyticus</name>
    <dbReference type="NCBI Taxonomy" id="1131652"/>
    <lineage>
        <taxon>Eukaryota</taxon>
        <taxon>Fungi</taxon>
        <taxon>Dikarya</taxon>
        <taxon>Ascomycota</taxon>
        <taxon>Pezizomycotina</taxon>
        <taxon>Eurotiomycetes</taxon>
        <taxon>Eurotiomycetidae</taxon>
        <taxon>Eurotiales</taxon>
        <taxon>Trichocomaceae</taxon>
        <taxon>Talaromyces</taxon>
        <taxon>Talaromyces sect. Bacilispori</taxon>
    </lineage>
</organism>
<evidence type="ECO:0000313" key="5">
    <source>
        <dbReference type="Proteomes" id="UP001201262"/>
    </source>
</evidence>
<evidence type="ECO:0000259" key="3">
    <source>
        <dbReference type="Pfam" id="PF05368"/>
    </source>
</evidence>
<dbReference type="Gene3D" id="3.90.25.10">
    <property type="entry name" value="UDP-galactose 4-epimerase, domain 1"/>
    <property type="match status" value="1"/>
</dbReference>
<comment type="similarity">
    <text evidence="1">Belongs to the NmrA-type oxidoreductase family.</text>
</comment>
<dbReference type="PANTHER" id="PTHR42748:SF11">
    <property type="entry name" value="NMRA-LIKE DOMAIN-CONTAINING PROTEIN"/>
    <property type="match status" value="1"/>
</dbReference>
<comment type="caution">
    <text evidence="4">The sequence shown here is derived from an EMBL/GenBank/DDBJ whole genome shotgun (WGS) entry which is preliminary data.</text>
</comment>
<dbReference type="InterPro" id="IPR008030">
    <property type="entry name" value="NmrA-like"/>
</dbReference>
<dbReference type="CDD" id="cd05251">
    <property type="entry name" value="NmrA_like_SDR_a"/>
    <property type="match status" value="1"/>
</dbReference>
<dbReference type="Proteomes" id="UP001201262">
    <property type="component" value="Unassembled WGS sequence"/>
</dbReference>
<dbReference type="Gene3D" id="3.40.50.720">
    <property type="entry name" value="NAD(P)-binding Rossmann-like Domain"/>
    <property type="match status" value="1"/>
</dbReference>
<dbReference type="InterPro" id="IPR051164">
    <property type="entry name" value="NmrA-like_oxidored"/>
</dbReference>
<reference evidence="4" key="1">
    <citation type="submission" date="2021-12" db="EMBL/GenBank/DDBJ databases">
        <title>Convergent genome expansion in fungi linked to evolution of root-endophyte symbiosis.</title>
        <authorList>
            <consortium name="DOE Joint Genome Institute"/>
            <person name="Ke Y.-H."/>
            <person name="Bonito G."/>
            <person name="Liao H.-L."/>
            <person name="Looney B."/>
            <person name="Rojas-Flechas A."/>
            <person name="Nash J."/>
            <person name="Hameed K."/>
            <person name="Schadt C."/>
            <person name="Martin F."/>
            <person name="Crous P.W."/>
            <person name="Miettinen O."/>
            <person name="Magnuson J.K."/>
            <person name="Labbe J."/>
            <person name="Jacobson D."/>
            <person name="Doktycz M.J."/>
            <person name="Veneault-Fourrey C."/>
            <person name="Kuo A."/>
            <person name="Mondo S."/>
            <person name="Calhoun S."/>
            <person name="Riley R."/>
            <person name="Ohm R."/>
            <person name="LaButti K."/>
            <person name="Andreopoulos B."/>
            <person name="Pangilinan J."/>
            <person name="Nolan M."/>
            <person name="Tritt A."/>
            <person name="Clum A."/>
            <person name="Lipzen A."/>
            <person name="Daum C."/>
            <person name="Barry K."/>
            <person name="Grigoriev I.V."/>
            <person name="Vilgalys R."/>
        </authorList>
    </citation>
    <scope>NUCLEOTIDE SEQUENCE</scope>
    <source>
        <strain evidence="4">PMI_201</strain>
    </source>
</reference>
<keyword evidence="5" id="KW-1185">Reference proteome</keyword>
<dbReference type="GO" id="GO:0005634">
    <property type="term" value="C:nucleus"/>
    <property type="evidence" value="ECO:0007669"/>
    <property type="project" value="TreeGrafter"/>
</dbReference>
<dbReference type="PANTHER" id="PTHR42748">
    <property type="entry name" value="NITROGEN METABOLITE REPRESSION PROTEIN NMRA FAMILY MEMBER"/>
    <property type="match status" value="1"/>
</dbReference>
<evidence type="ECO:0000313" key="4">
    <source>
        <dbReference type="EMBL" id="KAH8689012.1"/>
    </source>
</evidence>
<dbReference type="SUPFAM" id="SSF51735">
    <property type="entry name" value="NAD(P)-binding Rossmann-fold domains"/>
    <property type="match status" value="1"/>
</dbReference>
<sequence length="310" mass="33881">MSKILAVLGATGNQGGSVANYVVTDPVLSKEYSIRAITRDTTKTEAQKLADKGIEVVKADIDEVDSLKKALAGAHTVFAVTTTIYDEQTKEREVRQGKTIADVAVEVGAKYLIFSTLSSPTLVSGGKYTNVVHFDSKYEAEQYIRTLPIKSAFFAPGTFMQNFTTHMSPRPAGDGTYTWPGVVKSDTDWAMIDIEDTGKYVAAILAEPEKFEGKVLSAATKIYKTEELAQIIGHVTGKPVKYVQVPVDAYKKHLPPAAADPLVEMLLYIQDFGYYGPGTKEKIDWTAKIARGKLTTFEEHVAKNTPVGMQ</sequence>
<dbReference type="AlphaFoldDB" id="A0AAD4PRJ5"/>